<keyword evidence="7" id="KW-1185">Reference proteome</keyword>
<dbReference type="InterPro" id="IPR000847">
    <property type="entry name" value="LysR_HTH_N"/>
</dbReference>
<keyword evidence="3" id="KW-0804">Transcription</keyword>
<proteinExistence type="inferred from homology"/>
<dbReference type="RefSeq" id="WP_166284267.1">
    <property type="nucleotide sequence ID" value="NZ_JAANNP010000054.1"/>
</dbReference>
<sequence>MSFPPPVGPGGTAGPATRSGSSVPSTAPSPSARSTLPAPSPRLTLTRLRVFLAVVDTGSIPAAARALQVTEMSVRNNLHELESSVGCKALLAKAAGALVPTGHGEHVASVARSMLAQAAQLSRPERLRPVVAFSPAQAQWVVDALRACGSLDEVELRVLPGSQDGGERATPSLAAELLTGAVDLLVSPLEEPLGEDLPLQTEALYRSQLLALVSPPAKVATLRELSEDRILALPNGWAAPMLRAAAQVEAVPLTVDTTSPDPHALVVLAEAGLGTAVLPADVALLVAPHPATGSWAPILHRGRLLDSPVCLLSRRDASRRMERVRSSLRAAAASRALAPGMPASVAADVATGTGSPPIATSAR</sequence>
<evidence type="ECO:0000256" key="2">
    <source>
        <dbReference type="ARBA" id="ARBA00023015"/>
    </source>
</evidence>
<keyword evidence="2" id="KW-0805">Transcription regulation</keyword>
<comment type="caution">
    <text evidence="6">The sequence shown here is derived from an EMBL/GenBank/DDBJ whole genome shotgun (WGS) entry which is preliminary data.</text>
</comment>
<comment type="similarity">
    <text evidence="1">Belongs to the LysR transcriptional regulatory family.</text>
</comment>
<gene>
    <name evidence="6" type="ORF">G9H71_18505</name>
</gene>
<dbReference type="InterPro" id="IPR036388">
    <property type="entry name" value="WH-like_DNA-bd_sf"/>
</dbReference>
<protein>
    <submittedName>
        <fullName evidence="6">LysR family transcriptional regulator</fullName>
    </submittedName>
</protein>
<feature type="region of interest" description="Disordered" evidence="4">
    <location>
        <begin position="1"/>
        <end position="40"/>
    </location>
</feature>
<evidence type="ECO:0000256" key="3">
    <source>
        <dbReference type="ARBA" id="ARBA00023163"/>
    </source>
</evidence>
<dbReference type="Pfam" id="PF00126">
    <property type="entry name" value="HTH_1"/>
    <property type="match status" value="1"/>
</dbReference>
<dbReference type="SUPFAM" id="SSF53850">
    <property type="entry name" value="Periplasmic binding protein-like II"/>
    <property type="match status" value="1"/>
</dbReference>
<dbReference type="Gene3D" id="3.40.190.290">
    <property type="match status" value="1"/>
</dbReference>
<dbReference type="Gene3D" id="1.10.10.10">
    <property type="entry name" value="Winged helix-like DNA-binding domain superfamily/Winged helix DNA-binding domain"/>
    <property type="match status" value="1"/>
</dbReference>
<dbReference type="PANTHER" id="PTHR30126:SF39">
    <property type="entry name" value="HTH-TYPE TRANSCRIPTIONAL REGULATOR CYSL"/>
    <property type="match status" value="1"/>
</dbReference>
<accession>A0ABX0GXR2</accession>
<dbReference type="SUPFAM" id="SSF46785">
    <property type="entry name" value="Winged helix' DNA-binding domain"/>
    <property type="match status" value="1"/>
</dbReference>
<evidence type="ECO:0000256" key="1">
    <source>
        <dbReference type="ARBA" id="ARBA00009437"/>
    </source>
</evidence>
<evidence type="ECO:0000256" key="4">
    <source>
        <dbReference type="SAM" id="MobiDB-lite"/>
    </source>
</evidence>
<evidence type="ECO:0000259" key="5">
    <source>
        <dbReference type="PROSITE" id="PS50931"/>
    </source>
</evidence>
<name>A0ABX0GXR2_9ACTN</name>
<evidence type="ECO:0000313" key="6">
    <source>
        <dbReference type="EMBL" id="NHC15776.1"/>
    </source>
</evidence>
<dbReference type="PANTHER" id="PTHR30126">
    <property type="entry name" value="HTH-TYPE TRANSCRIPTIONAL REGULATOR"/>
    <property type="match status" value="1"/>
</dbReference>
<dbReference type="Proteomes" id="UP000800981">
    <property type="component" value="Unassembled WGS sequence"/>
</dbReference>
<dbReference type="InterPro" id="IPR036390">
    <property type="entry name" value="WH_DNA-bd_sf"/>
</dbReference>
<evidence type="ECO:0000313" key="7">
    <source>
        <dbReference type="Proteomes" id="UP000800981"/>
    </source>
</evidence>
<feature type="domain" description="HTH lysR-type" evidence="5">
    <location>
        <begin position="43"/>
        <end position="101"/>
    </location>
</feature>
<dbReference type="EMBL" id="JAANNP010000054">
    <property type="protein sequence ID" value="NHC15776.1"/>
    <property type="molecule type" value="Genomic_DNA"/>
</dbReference>
<feature type="compositionally biased region" description="Low complexity" evidence="4">
    <location>
        <begin position="14"/>
        <end position="37"/>
    </location>
</feature>
<reference evidence="6 7" key="1">
    <citation type="submission" date="2020-03" db="EMBL/GenBank/DDBJ databases">
        <title>Two novel Motilibacter sp.</title>
        <authorList>
            <person name="Liu S."/>
        </authorList>
    </citation>
    <scope>NUCLEOTIDE SEQUENCE [LARGE SCALE GENOMIC DNA]</scope>
    <source>
        <strain evidence="6 7">E257</strain>
    </source>
</reference>
<dbReference type="PROSITE" id="PS50931">
    <property type="entry name" value="HTH_LYSR"/>
    <property type="match status" value="1"/>
</dbReference>
<organism evidence="6 7">
    <name type="scientific">Motilibacter deserti</name>
    <dbReference type="NCBI Taxonomy" id="2714956"/>
    <lineage>
        <taxon>Bacteria</taxon>
        <taxon>Bacillati</taxon>
        <taxon>Actinomycetota</taxon>
        <taxon>Actinomycetes</taxon>
        <taxon>Motilibacterales</taxon>
        <taxon>Motilibacteraceae</taxon>
        <taxon>Motilibacter</taxon>
    </lineage>
</organism>